<gene>
    <name evidence="7" type="ordered locus">Mflv_1680</name>
</gene>
<dbReference type="NCBIfam" id="NF005855">
    <property type="entry name" value="PRK07777.1"/>
    <property type="match status" value="1"/>
</dbReference>
<feature type="domain" description="Aminotransferase class I/classII large" evidence="6">
    <location>
        <begin position="27"/>
        <end position="384"/>
    </location>
</feature>
<keyword evidence="5" id="KW-0663">Pyridoxal phosphate</keyword>
<evidence type="ECO:0000256" key="1">
    <source>
        <dbReference type="ARBA" id="ARBA00001933"/>
    </source>
</evidence>
<evidence type="ECO:0000259" key="6">
    <source>
        <dbReference type="Pfam" id="PF00155"/>
    </source>
</evidence>
<proteinExistence type="inferred from homology"/>
<comment type="cofactor">
    <cofactor evidence="1">
        <name>pyridoxal 5'-phosphate</name>
        <dbReference type="ChEBI" id="CHEBI:597326"/>
    </cofactor>
</comment>
<dbReference type="eggNOG" id="COG0436">
    <property type="taxonomic scope" value="Bacteria"/>
</dbReference>
<dbReference type="STRING" id="350054.Mflv_1680"/>
<dbReference type="Gene3D" id="3.90.1150.10">
    <property type="entry name" value="Aspartate Aminotransferase, domain 1"/>
    <property type="match status" value="1"/>
</dbReference>
<evidence type="ECO:0000256" key="4">
    <source>
        <dbReference type="ARBA" id="ARBA00022679"/>
    </source>
</evidence>
<dbReference type="GO" id="GO:0009016">
    <property type="term" value="F:succinyldiaminopimelate transaminase activity"/>
    <property type="evidence" value="ECO:0007669"/>
    <property type="project" value="UniProtKB-EC"/>
</dbReference>
<accession>A4T7E1</accession>
<dbReference type="CDD" id="cd00609">
    <property type="entry name" value="AAT_like"/>
    <property type="match status" value="1"/>
</dbReference>
<dbReference type="PANTHER" id="PTHR43807">
    <property type="entry name" value="FI04487P"/>
    <property type="match status" value="1"/>
</dbReference>
<dbReference type="FunFam" id="3.40.640.10:FF:000024">
    <property type="entry name" value="Kynurenine--oxoglutarate transaminase 3"/>
    <property type="match status" value="1"/>
</dbReference>
<dbReference type="EC" id="2.6.1.17" evidence="7"/>
<dbReference type="PANTHER" id="PTHR43807:SF20">
    <property type="entry name" value="FI04487P"/>
    <property type="match status" value="1"/>
</dbReference>
<reference evidence="7" key="2">
    <citation type="journal article" date="2013" name="PLoS ONE">
        <title>A Gene Expression Study of the Activities of Aromatic Ring-Cleavage Dioxygenases in Mycobacterium gilvum PYR-GCK to Changes in Salinity and pH during Pyrene Degradation.</title>
        <authorList>
            <person name="Badejo A.C."/>
            <person name="Badejo A.O."/>
            <person name="Shin K.H."/>
            <person name="Chai Y.G."/>
        </authorList>
    </citation>
    <scope>NUCLEOTIDE SEQUENCE [LARGE SCALE GENOMIC DNA]</scope>
    <source>
        <strain evidence="7">PYR-GCK</strain>
    </source>
</reference>
<dbReference type="Gene3D" id="3.40.640.10">
    <property type="entry name" value="Type I PLP-dependent aspartate aminotransferase-like (Major domain)"/>
    <property type="match status" value="1"/>
</dbReference>
<dbReference type="InterPro" id="IPR015424">
    <property type="entry name" value="PyrdxlP-dep_Trfase"/>
</dbReference>
<dbReference type="GO" id="GO:0005737">
    <property type="term" value="C:cytoplasm"/>
    <property type="evidence" value="ECO:0007669"/>
    <property type="project" value="TreeGrafter"/>
</dbReference>
<reference evidence="7" key="1">
    <citation type="submission" date="2007-04" db="EMBL/GenBank/DDBJ databases">
        <authorList>
            <consortium name="US DOE Joint Genome Institute"/>
            <person name="Copeland A."/>
            <person name="Lucas S."/>
            <person name="Lapidus A."/>
            <person name="Barry K."/>
            <person name="Detter J.C."/>
            <person name="Glavina del Rio T."/>
            <person name="Hammon N."/>
            <person name="Israni S."/>
            <person name="Dalin E."/>
            <person name="Tice H."/>
            <person name="Pitluck S."/>
            <person name="Chain P."/>
            <person name="Malfatti S."/>
            <person name="Shin M."/>
            <person name="Vergez L."/>
            <person name="Schmutz J."/>
            <person name="Larimer F."/>
            <person name="Land M."/>
            <person name="Hauser L."/>
            <person name="Kyrpides N."/>
            <person name="Mikhailova N."/>
            <person name="Miller C."/>
            <person name="Richardson P."/>
        </authorList>
    </citation>
    <scope>NUCLEOTIDE SEQUENCE</scope>
    <source>
        <strain evidence="7">PYR-GCK</strain>
    </source>
</reference>
<dbReference type="OrthoDB" id="9763453at2"/>
<dbReference type="GO" id="GO:0030170">
    <property type="term" value="F:pyridoxal phosphate binding"/>
    <property type="evidence" value="ECO:0007669"/>
    <property type="project" value="InterPro"/>
</dbReference>
<sequence length="391" mass="42169">MTVQRLRPYAVTIFAETSALAARVGAVNLGQGFPDEDGPPAMLKAAENAIAEGVNQYPPGLGFAPLRQAIADQRRRRYGTVYDPDTEVLVTVGATEAIASSVLGLVEPGSEVLLIEPFYDSYSPVIAMAGCHRRAVPLRQNGRGFAIDIEALRAAVGPRTRALIVNTPHNPTGMIASDEELRGLAELAVAHDLLVITDEVYEHLVFDGRQHRPLAGYPGMAERTVTISSAGKMFNVTGWKIGWACGPSDLIAGVRAAKQYLSYVAGAPFQPAVAQALNNEDAWVDALCASFQARRDRLSSALSDIGFDVFDSFGTYFLTVDPRPLGYDDSTSFCAQLPEQVGVAAIPMSAFCDPDAAHAGEWKHLVRFAFCKRDETLDEAIRRLQALRSTG</sequence>
<dbReference type="KEGG" id="mgi:Mflv_1680"/>
<organism evidence="7">
    <name type="scientific">Mycolicibacterium gilvum (strain PYR-GCK)</name>
    <name type="common">Mycobacterium gilvum (strain PYR-GCK)</name>
    <dbReference type="NCBI Taxonomy" id="350054"/>
    <lineage>
        <taxon>Bacteria</taxon>
        <taxon>Bacillati</taxon>
        <taxon>Actinomycetota</taxon>
        <taxon>Actinomycetes</taxon>
        <taxon>Mycobacteriales</taxon>
        <taxon>Mycobacteriaceae</taxon>
        <taxon>Mycolicibacterium</taxon>
    </lineage>
</organism>
<dbReference type="HOGENOM" id="CLU_017584_4_0_11"/>
<name>A4T7E1_MYCGI</name>
<dbReference type="GO" id="GO:0016212">
    <property type="term" value="F:kynurenine-oxoglutarate transaminase activity"/>
    <property type="evidence" value="ECO:0007669"/>
    <property type="project" value="TreeGrafter"/>
</dbReference>
<dbReference type="EMBL" id="CP000656">
    <property type="protein sequence ID" value="ABP44162.1"/>
    <property type="molecule type" value="Genomic_DNA"/>
</dbReference>
<comment type="similarity">
    <text evidence="2">Belongs to the class-I pyridoxal-phosphate-dependent aminotransferase family.</text>
</comment>
<evidence type="ECO:0000256" key="3">
    <source>
        <dbReference type="ARBA" id="ARBA00022576"/>
    </source>
</evidence>
<dbReference type="InterPro" id="IPR004839">
    <property type="entry name" value="Aminotransferase_I/II_large"/>
</dbReference>
<dbReference type="AlphaFoldDB" id="A4T7E1"/>
<dbReference type="InterPro" id="IPR051326">
    <property type="entry name" value="Kynurenine-oxoglutarate_AT"/>
</dbReference>
<dbReference type="SUPFAM" id="SSF53383">
    <property type="entry name" value="PLP-dependent transferases"/>
    <property type="match status" value="1"/>
</dbReference>
<evidence type="ECO:0000256" key="5">
    <source>
        <dbReference type="ARBA" id="ARBA00022898"/>
    </source>
</evidence>
<keyword evidence="3 7" id="KW-0032">Aminotransferase</keyword>
<protein>
    <submittedName>
        <fullName evidence="7">Succinyldiaminopimelate aminotransferase apoenzyme</fullName>
        <ecNumber evidence="7">2.6.1.17</ecNumber>
    </submittedName>
</protein>
<evidence type="ECO:0000256" key="2">
    <source>
        <dbReference type="ARBA" id="ARBA00007441"/>
    </source>
</evidence>
<evidence type="ECO:0000313" key="7">
    <source>
        <dbReference type="EMBL" id="ABP44162.1"/>
    </source>
</evidence>
<dbReference type="InterPro" id="IPR015421">
    <property type="entry name" value="PyrdxlP-dep_Trfase_major"/>
</dbReference>
<dbReference type="InterPro" id="IPR015422">
    <property type="entry name" value="PyrdxlP-dep_Trfase_small"/>
</dbReference>
<keyword evidence="4 7" id="KW-0808">Transferase</keyword>
<dbReference type="Pfam" id="PF00155">
    <property type="entry name" value="Aminotran_1_2"/>
    <property type="match status" value="1"/>
</dbReference>